<comment type="function">
    <text evidence="1">Catalyzes the hydroxylation of the N(6)-(4-aminobutyl)-L-lysine intermediate produced by deoxyhypusine synthase/DHPS on a critical lysine of the eukaryotic translation initiation factor 5A/eIF-5A. This is the second step of the post-translational modification of that lysine into an unusual amino acid residue named hypusine. Hypusination is unique to mature eIF-5A factor and is essential for its function.</text>
</comment>
<dbReference type="SMART" id="SM00567">
    <property type="entry name" value="EZ_HEAT"/>
    <property type="match status" value="5"/>
</dbReference>
<dbReference type="RefSeq" id="WP_106005058.1">
    <property type="nucleotide sequence ID" value="NZ_CP136418.1"/>
</dbReference>
<comment type="caution">
    <text evidence="2">The sequence shown here is derived from an EMBL/GenBank/DDBJ whole genome shotgun (WGS) entry which is preliminary data.</text>
</comment>
<dbReference type="Pfam" id="PF13646">
    <property type="entry name" value="HEAT_2"/>
    <property type="match status" value="2"/>
</dbReference>
<dbReference type="PROSITE" id="PS50077">
    <property type="entry name" value="HEAT_REPEAT"/>
    <property type="match status" value="1"/>
</dbReference>
<dbReference type="GO" id="GO:0016491">
    <property type="term" value="F:oxidoreductase activity"/>
    <property type="evidence" value="ECO:0007669"/>
    <property type="project" value="TreeGrafter"/>
</dbReference>
<dbReference type="OrthoDB" id="1725476at2"/>
<evidence type="ECO:0000313" key="3">
    <source>
        <dbReference type="Proteomes" id="UP000238415"/>
    </source>
</evidence>
<dbReference type="InterPro" id="IPR016024">
    <property type="entry name" value="ARM-type_fold"/>
</dbReference>
<gene>
    <name evidence="2" type="ORF">MOHU_10730</name>
</gene>
<protein>
    <submittedName>
        <fullName evidence="2">HEAT repeat protein</fullName>
    </submittedName>
</protein>
<evidence type="ECO:0000256" key="1">
    <source>
        <dbReference type="ARBA" id="ARBA00045876"/>
    </source>
</evidence>
<reference evidence="2 3" key="1">
    <citation type="submission" date="2018-03" db="EMBL/GenBank/DDBJ databases">
        <title>Genome sequence of Moorella humiferrea DSM 23265.</title>
        <authorList>
            <person name="Poehlein A."/>
            <person name="Daniel R."/>
        </authorList>
    </citation>
    <scope>NUCLEOTIDE SEQUENCE [LARGE SCALE GENOMIC DNA]</scope>
    <source>
        <strain evidence="2 3">DSM 23265</strain>
    </source>
</reference>
<dbReference type="InterPro" id="IPR021133">
    <property type="entry name" value="HEAT_type_2"/>
</dbReference>
<keyword evidence="3" id="KW-1185">Reference proteome</keyword>
<dbReference type="Gene3D" id="1.25.10.10">
    <property type="entry name" value="Leucine-rich Repeat Variant"/>
    <property type="match status" value="2"/>
</dbReference>
<dbReference type="PANTHER" id="PTHR12697:SF5">
    <property type="entry name" value="DEOXYHYPUSINE HYDROXYLASE"/>
    <property type="match status" value="1"/>
</dbReference>
<dbReference type="SUPFAM" id="SSF48371">
    <property type="entry name" value="ARM repeat"/>
    <property type="match status" value="2"/>
</dbReference>
<name>A0A2T0AU08_9FIRM</name>
<dbReference type="AlphaFoldDB" id="A0A2T0AU08"/>
<dbReference type="InterPro" id="IPR011989">
    <property type="entry name" value="ARM-like"/>
</dbReference>
<sequence length="293" mass="31470">MLWRLGRYRDKGRLAQALAESRGKIPGALRRELLRLGAVELARFLADLWPQLERATRQQLTALAEEEGIIGAWLEVLEEGKPFEKTAAAAVLGEMEVKAALGPLLAALGDGDGGVQMAVTAALIRLGDARCLGPLLVALKEPRRWPPARVAEILLAFKQESLPLLLELLERETDEEMTVRLINILATFKEGQSLTALTRFLDDEREDVRRAAASALGEIGCFTGARALVKALKDPSAGVRAAAALALGKLKSREALSSLKECLADKSWEVRTAAAAALGEIGTAGEAHPTKGE</sequence>
<evidence type="ECO:0000313" key="2">
    <source>
        <dbReference type="EMBL" id="PRR73931.1"/>
    </source>
</evidence>
<dbReference type="InterPro" id="IPR004155">
    <property type="entry name" value="PBS_lyase_HEAT"/>
</dbReference>
<dbReference type="PANTHER" id="PTHR12697">
    <property type="entry name" value="PBS LYASE HEAT-LIKE PROTEIN"/>
    <property type="match status" value="1"/>
</dbReference>
<dbReference type="EMBL" id="PVXM01000015">
    <property type="protein sequence ID" value="PRR73931.1"/>
    <property type="molecule type" value="Genomic_DNA"/>
</dbReference>
<dbReference type="Proteomes" id="UP000238415">
    <property type="component" value="Unassembled WGS sequence"/>
</dbReference>
<accession>A0A2T0AU08</accession>
<organism evidence="2 3">
    <name type="scientific">Neomoorella humiferrea</name>
    <dbReference type="NCBI Taxonomy" id="676965"/>
    <lineage>
        <taxon>Bacteria</taxon>
        <taxon>Bacillati</taxon>
        <taxon>Bacillota</taxon>
        <taxon>Clostridia</taxon>
        <taxon>Neomoorellales</taxon>
        <taxon>Neomoorellaceae</taxon>
        <taxon>Neomoorella</taxon>
    </lineage>
</organism>
<proteinExistence type="predicted"/>